<evidence type="ECO:0000313" key="11">
    <source>
        <dbReference type="EMBL" id="GIN63788.1"/>
    </source>
</evidence>
<dbReference type="GO" id="GO:0022857">
    <property type="term" value="F:transmembrane transporter activity"/>
    <property type="evidence" value="ECO:0007669"/>
    <property type="project" value="TreeGrafter"/>
</dbReference>
<sequence length="195" mass="22373">MYIYAKLMSSLQQQNIYFHRIVFSIHELDEVIFVETAKKWIDIVLGRICVALFTLLVILVSWQVITRLILHNPSLITEDLAKYSFVWLVLFGGALVFGERGHLAVVIVKEKLPRKLRIGAEILIELLTAFFAITVLTIGGMLATEIAWNQLSAALQIPIGYMYIAMPLSSFFILFYCVYNIYDVIKKRNNIELLN</sequence>
<evidence type="ECO:0000256" key="3">
    <source>
        <dbReference type="ARBA" id="ARBA00022475"/>
    </source>
</evidence>
<dbReference type="AlphaFoldDB" id="A0A919WL86"/>
<evidence type="ECO:0000256" key="2">
    <source>
        <dbReference type="ARBA" id="ARBA00022448"/>
    </source>
</evidence>
<dbReference type="PANTHER" id="PTHR35011">
    <property type="entry name" value="2,3-DIKETO-L-GULONATE TRAP TRANSPORTER SMALL PERMEASE PROTEIN YIAM"/>
    <property type="match status" value="1"/>
</dbReference>
<organism evidence="11 12">
    <name type="scientific">Robertmurraya siralis</name>
    <dbReference type="NCBI Taxonomy" id="77777"/>
    <lineage>
        <taxon>Bacteria</taxon>
        <taxon>Bacillati</taxon>
        <taxon>Bacillota</taxon>
        <taxon>Bacilli</taxon>
        <taxon>Bacillales</taxon>
        <taxon>Bacillaceae</taxon>
        <taxon>Robertmurraya</taxon>
    </lineage>
</organism>
<feature type="domain" description="Tripartite ATP-independent periplasmic transporters DctQ component" evidence="10">
    <location>
        <begin position="56"/>
        <end position="186"/>
    </location>
</feature>
<reference evidence="11" key="1">
    <citation type="submission" date="2021-03" db="EMBL/GenBank/DDBJ databases">
        <title>Antimicrobial resistance genes in bacteria isolated from Japanese honey, and their potential for conferring macrolide and lincosamide resistance in the American foulbrood pathogen Paenibacillus larvae.</title>
        <authorList>
            <person name="Okamoto M."/>
            <person name="Kumagai M."/>
            <person name="Kanamori H."/>
            <person name="Takamatsu D."/>
        </authorList>
    </citation>
    <scope>NUCLEOTIDE SEQUENCE</scope>
    <source>
        <strain evidence="11">J27TS8</strain>
    </source>
</reference>
<gene>
    <name evidence="11" type="ORF">J27TS8_37810</name>
</gene>
<feature type="transmembrane region" description="Helical" evidence="9">
    <location>
        <begin position="44"/>
        <end position="65"/>
    </location>
</feature>
<proteinExistence type="inferred from homology"/>
<dbReference type="GO" id="GO:0015740">
    <property type="term" value="P:C4-dicarboxylate transport"/>
    <property type="evidence" value="ECO:0007669"/>
    <property type="project" value="TreeGrafter"/>
</dbReference>
<comment type="caution">
    <text evidence="11">The sequence shown here is derived from an EMBL/GenBank/DDBJ whole genome shotgun (WGS) entry which is preliminary data.</text>
</comment>
<feature type="transmembrane region" description="Helical" evidence="9">
    <location>
        <begin position="85"/>
        <end position="108"/>
    </location>
</feature>
<evidence type="ECO:0000256" key="1">
    <source>
        <dbReference type="ARBA" id="ARBA00004429"/>
    </source>
</evidence>
<keyword evidence="7 9" id="KW-0472">Membrane</keyword>
<dbReference type="Proteomes" id="UP000682111">
    <property type="component" value="Unassembled WGS sequence"/>
</dbReference>
<dbReference type="Pfam" id="PF04290">
    <property type="entry name" value="DctQ"/>
    <property type="match status" value="1"/>
</dbReference>
<comment type="similarity">
    <text evidence="8">Belongs to the TRAP transporter small permease family.</text>
</comment>
<evidence type="ECO:0000259" key="10">
    <source>
        <dbReference type="Pfam" id="PF04290"/>
    </source>
</evidence>
<dbReference type="GO" id="GO:0005886">
    <property type="term" value="C:plasma membrane"/>
    <property type="evidence" value="ECO:0007669"/>
    <property type="project" value="UniProtKB-SubCell"/>
</dbReference>
<keyword evidence="3" id="KW-1003">Cell membrane</keyword>
<protein>
    <recommendedName>
        <fullName evidence="10">Tripartite ATP-independent periplasmic transporters DctQ component domain-containing protein</fullName>
    </recommendedName>
</protein>
<evidence type="ECO:0000256" key="9">
    <source>
        <dbReference type="SAM" id="Phobius"/>
    </source>
</evidence>
<keyword evidence="6 9" id="KW-1133">Transmembrane helix</keyword>
<evidence type="ECO:0000256" key="6">
    <source>
        <dbReference type="ARBA" id="ARBA00022989"/>
    </source>
</evidence>
<keyword evidence="4" id="KW-0997">Cell inner membrane</keyword>
<dbReference type="PANTHER" id="PTHR35011:SF2">
    <property type="entry name" value="2,3-DIKETO-L-GULONATE TRAP TRANSPORTER SMALL PERMEASE PROTEIN YIAM"/>
    <property type="match status" value="1"/>
</dbReference>
<feature type="transmembrane region" description="Helical" evidence="9">
    <location>
        <begin position="120"/>
        <end position="141"/>
    </location>
</feature>
<evidence type="ECO:0000313" key="12">
    <source>
        <dbReference type="Proteomes" id="UP000682111"/>
    </source>
</evidence>
<comment type="subcellular location">
    <subcellularLocation>
        <location evidence="1">Cell inner membrane</location>
        <topology evidence="1">Multi-pass membrane protein</topology>
    </subcellularLocation>
</comment>
<evidence type="ECO:0000256" key="8">
    <source>
        <dbReference type="ARBA" id="ARBA00038436"/>
    </source>
</evidence>
<evidence type="ECO:0000256" key="7">
    <source>
        <dbReference type="ARBA" id="ARBA00023136"/>
    </source>
</evidence>
<keyword evidence="12" id="KW-1185">Reference proteome</keyword>
<keyword evidence="2" id="KW-0813">Transport</keyword>
<feature type="transmembrane region" description="Helical" evidence="9">
    <location>
        <begin position="161"/>
        <end position="182"/>
    </location>
</feature>
<name>A0A919WL86_9BACI</name>
<evidence type="ECO:0000256" key="5">
    <source>
        <dbReference type="ARBA" id="ARBA00022692"/>
    </source>
</evidence>
<keyword evidence="5 9" id="KW-0812">Transmembrane</keyword>
<evidence type="ECO:0000256" key="4">
    <source>
        <dbReference type="ARBA" id="ARBA00022519"/>
    </source>
</evidence>
<dbReference type="InterPro" id="IPR007387">
    <property type="entry name" value="TRAP_DctQ"/>
</dbReference>
<accession>A0A919WL86</accession>
<dbReference type="EMBL" id="BORC01000008">
    <property type="protein sequence ID" value="GIN63788.1"/>
    <property type="molecule type" value="Genomic_DNA"/>
</dbReference>
<dbReference type="InterPro" id="IPR055348">
    <property type="entry name" value="DctQ"/>
</dbReference>